<evidence type="ECO:0000313" key="2">
    <source>
        <dbReference type="EMBL" id="KAK4501811.1"/>
    </source>
</evidence>
<comment type="caution">
    <text evidence="2">The sequence shown here is derived from an EMBL/GenBank/DDBJ whole genome shotgun (WGS) entry which is preliminary data.</text>
</comment>
<proteinExistence type="predicted"/>
<keyword evidence="3" id="KW-1185">Reference proteome</keyword>
<gene>
    <name evidence="2" type="ORF">PRZ48_007620</name>
</gene>
<dbReference type="Proteomes" id="UP001305779">
    <property type="component" value="Unassembled WGS sequence"/>
</dbReference>
<evidence type="ECO:0000313" key="3">
    <source>
        <dbReference type="Proteomes" id="UP001305779"/>
    </source>
</evidence>
<feature type="region of interest" description="Disordered" evidence="1">
    <location>
        <begin position="55"/>
        <end position="124"/>
    </location>
</feature>
<dbReference type="EMBL" id="JAXOVC010000005">
    <property type="protein sequence ID" value="KAK4501811.1"/>
    <property type="molecule type" value="Genomic_DNA"/>
</dbReference>
<accession>A0ABR0EJU7</accession>
<protein>
    <submittedName>
        <fullName evidence="2">Uncharacterized protein</fullName>
    </submittedName>
</protein>
<reference evidence="2 3" key="1">
    <citation type="journal article" date="2023" name="G3 (Bethesda)">
        <title>A chromosome-level genome assembly of Zasmidium syzygii isolated from banana leaves.</title>
        <authorList>
            <person name="van Westerhoven A.C."/>
            <person name="Mehrabi R."/>
            <person name="Talebi R."/>
            <person name="Steentjes M.B.F."/>
            <person name="Corcolon B."/>
            <person name="Chong P.A."/>
            <person name="Kema G.H.J."/>
            <person name="Seidl M.F."/>
        </authorList>
    </citation>
    <scope>NUCLEOTIDE SEQUENCE [LARGE SCALE GENOMIC DNA]</scope>
    <source>
        <strain evidence="2 3">P124</strain>
    </source>
</reference>
<evidence type="ECO:0000256" key="1">
    <source>
        <dbReference type="SAM" id="MobiDB-lite"/>
    </source>
</evidence>
<feature type="compositionally biased region" description="Basic and acidic residues" evidence="1">
    <location>
        <begin position="105"/>
        <end position="124"/>
    </location>
</feature>
<sequence>MPAKWDDLSEKQMLLALIHLSPPTGAIWSKAASMLGEDYTGEAVRQKYMKMKKAAGAQWGEVEIGKGETPVKKGGKKAAGENKSTGKRKSKKDVEDAEGDDAEESPSKKVKAENEKSGGSDEEV</sequence>
<feature type="compositionally biased region" description="Acidic residues" evidence="1">
    <location>
        <begin position="95"/>
        <end position="104"/>
    </location>
</feature>
<organism evidence="2 3">
    <name type="scientific">Zasmidium cellare</name>
    <name type="common">Wine cellar mold</name>
    <name type="synonym">Racodium cellare</name>
    <dbReference type="NCBI Taxonomy" id="395010"/>
    <lineage>
        <taxon>Eukaryota</taxon>
        <taxon>Fungi</taxon>
        <taxon>Dikarya</taxon>
        <taxon>Ascomycota</taxon>
        <taxon>Pezizomycotina</taxon>
        <taxon>Dothideomycetes</taxon>
        <taxon>Dothideomycetidae</taxon>
        <taxon>Mycosphaerellales</taxon>
        <taxon>Mycosphaerellaceae</taxon>
        <taxon>Zasmidium</taxon>
    </lineage>
</organism>
<name>A0ABR0EJU7_ZASCE</name>